<dbReference type="AlphaFoldDB" id="A0A2I0LDR4"/>
<keyword evidence="2" id="KW-0812">Transmembrane</keyword>
<dbReference type="Proteomes" id="UP000233551">
    <property type="component" value="Unassembled WGS sequence"/>
</dbReference>
<feature type="region of interest" description="Disordered" evidence="1">
    <location>
        <begin position="52"/>
        <end position="92"/>
    </location>
</feature>
<feature type="domain" description="25S rRNA (uridine-N(3))-methyltransferase BMT5-like" evidence="3">
    <location>
        <begin position="202"/>
        <end position="234"/>
    </location>
</feature>
<dbReference type="Pfam" id="PF10354">
    <property type="entry name" value="BMT5-like"/>
    <property type="match status" value="2"/>
</dbReference>
<feature type="domain" description="25S rRNA (uridine-N(3))-methyltransferase BMT5-like" evidence="3">
    <location>
        <begin position="240"/>
        <end position="309"/>
    </location>
</feature>
<evidence type="ECO:0000313" key="4">
    <source>
        <dbReference type="EMBL" id="PKI78815.1"/>
    </source>
</evidence>
<proteinExistence type="predicted"/>
<keyword evidence="2" id="KW-0472">Membrane</keyword>
<feature type="compositionally biased region" description="Basic and acidic residues" evidence="1">
    <location>
        <begin position="52"/>
        <end position="62"/>
    </location>
</feature>
<keyword evidence="2" id="KW-1133">Transmembrane helix</keyword>
<protein>
    <recommendedName>
        <fullName evidence="3">25S rRNA (uridine-N(3))-methyltransferase BMT5-like domain-containing protein</fullName>
    </recommendedName>
</protein>
<dbReference type="STRING" id="22663.A0A2I0LDR4"/>
<evidence type="ECO:0000256" key="2">
    <source>
        <dbReference type="SAM" id="Phobius"/>
    </source>
</evidence>
<dbReference type="GO" id="GO:0070475">
    <property type="term" value="P:rRNA base methylation"/>
    <property type="evidence" value="ECO:0007669"/>
    <property type="project" value="InterPro"/>
</dbReference>
<accession>A0A2I0LDR4</accession>
<sequence>MALQLWQTLKKAILAYTGMSILAYSPATFFTVLALGLAVYYVISGLFGSPEAHQRPRDDCKEQMQPLPPSDSTGGARGGGAEAEAWDDAPGSIKPPFPMAPIIKRQISDVSQSSEGQLMFLRGDVSFDFRKEETIGLDFINGINLKEKSSSKDDTVRATNPQEVKIINHVEAEEKQARKEKKRTRARKKKKIMHHSSNHKILLVGEGDFSFAACLARAFSSAPNIVATSLDSRGFFYKEDDLRQIEIHQKLVKGFLKSASSMLSYNGQVHITHKTAYPFSTWAIVSLAKEVGLYLLDEDEFMPLRYPGYIENLAEEAS</sequence>
<name>A0A2I0LDR4_PUNGR</name>
<comment type="caution">
    <text evidence="4">The sequence shown here is derived from an EMBL/GenBank/DDBJ whole genome shotgun (WGS) entry which is preliminary data.</text>
</comment>
<dbReference type="PANTHER" id="PTHR11538:SF89">
    <property type="entry name" value="PROTEIN, PUTATIVE (DUF2431)-RELATED"/>
    <property type="match status" value="1"/>
</dbReference>
<dbReference type="PANTHER" id="PTHR11538">
    <property type="entry name" value="PHENYLALANYL-TRNA SYNTHETASE"/>
    <property type="match status" value="1"/>
</dbReference>
<feature type="transmembrane region" description="Helical" evidence="2">
    <location>
        <begin position="21"/>
        <end position="43"/>
    </location>
</feature>
<evidence type="ECO:0000259" key="3">
    <source>
        <dbReference type="Pfam" id="PF10354"/>
    </source>
</evidence>
<organism evidence="4 5">
    <name type="scientific">Punica granatum</name>
    <name type="common">Pomegranate</name>
    <dbReference type="NCBI Taxonomy" id="22663"/>
    <lineage>
        <taxon>Eukaryota</taxon>
        <taxon>Viridiplantae</taxon>
        <taxon>Streptophyta</taxon>
        <taxon>Embryophyta</taxon>
        <taxon>Tracheophyta</taxon>
        <taxon>Spermatophyta</taxon>
        <taxon>Magnoliopsida</taxon>
        <taxon>eudicotyledons</taxon>
        <taxon>Gunneridae</taxon>
        <taxon>Pentapetalae</taxon>
        <taxon>rosids</taxon>
        <taxon>malvids</taxon>
        <taxon>Myrtales</taxon>
        <taxon>Lythraceae</taxon>
        <taxon>Punica</taxon>
    </lineage>
</organism>
<keyword evidence="5" id="KW-1185">Reference proteome</keyword>
<dbReference type="GO" id="GO:0005737">
    <property type="term" value="C:cytoplasm"/>
    <property type="evidence" value="ECO:0007669"/>
    <property type="project" value="TreeGrafter"/>
</dbReference>
<dbReference type="EMBL" id="PGOL01000035">
    <property type="protein sequence ID" value="PKI78815.1"/>
    <property type="molecule type" value="Genomic_DNA"/>
</dbReference>
<evidence type="ECO:0000313" key="5">
    <source>
        <dbReference type="Proteomes" id="UP000233551"/>
    </source>
</evidence>
<dbReference type="InterPro" id="IPR019446">
    <property type="entry name" value="BMT5-like"/>
</dbReference>
<evidence type="ECO:0000256" key="1">
    <source>
        <dbReference type="SAM" id="MobiDB-lite"/>
    </source>
</evidence>
<gene>
    <name evidence="4" type="ORF">CRG98_000775</name>
</gene>
<dbReference type="GO" id="GO:0070042">
    <property type="term" value="F:rRNA (uridine-N3-)-methyltransferase activity"/>
    <property type="evidence" value="ECO:0007669"/>
    <property type="project" value="InterPro"/>
</dbReference>
<reference evidence="4 5" key="1">
    <citation type="submission" date="2017-11" db="EMBL/GenBank/DDBJ databases">
        <title>De-novo sequencing of pomegranate (Punica granatum L.) genome.</title>
        <authorList>
            <person name="Akparov Z."/>
            <person name="Amiraslanov A."/>
            <person name="Hajiyeva S."/>
            <person name="Abbasov M."/>
            <person name="Kaur K."/>
            <person name="Hamwieh A."/>
            <person name="Solovyev V."/>
            <person name="Salamov A."/>
            <person name="Braich B."/>
            <person name="Kosarev P."/>
            <person name="Mahmoud A."/>
            <person name="Hajiyev E."/>
            <person name="Babayeva S."/>
            <person name="Izzatullayeva V."/>
            <person name="Mammadov A."/>
            <person name="Mammadov A."/>
            <person name="Sharifova S."/>
            <person name="Ojaghi J."/>
            <person name="Eynullazada K."/>
            <person name="Bayramov B."/>
            <person name="Abdulazimova A."/>
            <person name="Shahmuradov I."/>
        </authorList>
    </citation>
    <scope>NUCLEOTIDE SEQUENCE [LARGE SCALE GENOMIC DNA]</scope>
    <source>
        <strain evidence="5">cv. AG2017</strain>
        <tissue evidence="4">Leaf</tissue>
    </source>
</reference>